<dbReference type="EMBL" id="JANTHX010000008">
    <property type="protein sequence ID" value="MCS0500455.1"/>
    <property type="molecule type" value="Genomic_DNA"/>
</dbReference>
<name>A0ABT1ZIP6_9MICO</name>
<keyword evidence="2" id="KW-1185">Reference proteome</keyword>
<sequence length="83" mass="8760">MQNKNLDAAIKAVSAEQGAEVASEDVTDYLARVDELIAAAQALKAPHRKAIAAEASRKSRAKKAAEVEAMRARLAELEASAAK</sequence>
<proteinExistence type="predicted"/>
<evidence type="ECO:0000313" key="1">
    <source>
        <dbReference type="EMBL" id="MCS0500455.1"/>
    </source>
</evidence>
<organism evidence="1 2">
    <name type="scientific">Protaetiibacter mangrovi</name>
    <dbReference type="NCBI Taxonomy" id="2970926"/>
    <lineage>
        <taxon>Bacteria</taxon>
        <taxon>Bacillati</taxon>
        <taxon>Actinomycetota</taxon>
        <taxon>Actinomycetes</taxon>
        <taxon>Micrococcales</taxon>
        <taxon>Microbacteriaceae</taxon>
        <taxon>Protaetiibacter</taxon>
    </lineage>
</organism>
<gene>
    <name evidence="1" type="ORF">NUH29_12940</name>
</gene>
<protein>
    <submittedName>
        <fullName evidence="1">Uncharacterized protein</fullName>
    </submittedName>
</protein>
<dbReference type="RefSeq" id="WP_258799622.1">
    <property type="nucleotide sequence ID" value="NZ_JANTHX010000008.1"/>
</dbReference>
<reference evidence="1 2" key="1">
    <citation type="submission" date="2022-08" db="EMBL/GenBank/DDBJ databases">
        <authorList>
            <person name="Li F."/>
        </authorList>
    </citation>
    <scope>NUCLEOTIDE SEQUENCE [LARGE SCALE GENOMIC DNA]</scope>
    <source>
        <strain evidence="1 2">10F1B-8-1</strain>
    </source>
</reference>
<dbReference type="Proteomes" id="UP001205337">
    <property type="component" value="Unassembled WGS sequence"/>
</dbReference>
<accession>A0ABT1ZIP6</accession>
<comment type="caution">
    <text evidence="1">The sequence shown here is derived from an EMBL/GenBank/DDBJ whole genome shotgun (WGS) entry which is preliminary data.</text>
</comment>
<evidence type="ECO:0000313" key="2">
    <source>
        <dbReference type="Proteomes" id="UP001205337"/>
    </source>
</evidence>